<evidence type="ECO:0000256" key="5">
    <source>
        <dbReference type="ARBA" id="ARBA00023136"/>
    </source>
</evidence>
<dbReference type="PANTHER" id="PTHR30250">
    <property type="entry name" value="PST FAMILY PREDICTED COLANIC ACID TRANSPORTER"/>
    <property type="match status" value="1"/>
</dbReference>
<name>A0A919X8V5_9BACI</name>
<dbReference type="RefSeq" id="WP_212920465.1">
    <property type="nucleotide sequence ID" value="NZ_BORP01000002.1"/>
</dbReference>
<gene>
    <name evidence="7" type="ORF">J43TS3_15890</name>
</gene>
<organism evidence="7 8">
    <name type="scientific">Ornithinibacillus bavariensis</name>
    <dbReference type="NCBI Taxonomy" id="545502"/>
    <lineage>
        <taxon>Bacteria</taxon>
        <taxon>Bacillati</taxon>
        <taxon>Bacillota</taxon>
        <taxon>Bacilli</taxon>
        <taxon>Bacillales</taxon>
        <taxon>Bacillaceae</taxon>
        <taxon>Ornithinibacillus</taxon>
    </lineage>
</organism>
<feature type="transmembrane region" description="Helical" evidence="6">
    <location>
        <begin position="384"/>
        <end position="405"/>
    </location>
</feature>
<evidence type="ECO:0000313" key="8">
    <source>
        <dbReference type="Proteomes" id="UP000676917"/>
    </source>
</evidence>
<feature type="transmembrane region" description="Helical" evidence="6">
    <location>
        <begin position="42"/>
        <end position="60"/>
    </location>
</feature>
<proteinExistence type="predicted"/>
<keyword evidence="5 6" id="KW-0472">Membrane</keyword>
<keyword evidence="8" id="KW-1185">Reference proteome</keyword>
<sequence length="427" mass="47496">MVLKKLSLKKNIAWTLAGSIIYSVTQWLLLIVIAKLGTPEMVGQYALGLAITAPVVMLTDMKLRLSLVTDAKTSFQFEHYLGTRIFSTIISLIIFILIVLLFGYDFHTSMIIILIGLAKLPEAVSDIFHGLLQKHERMDFCTISNIIKGVLTVIVFAIILYSTQDLILAIIGQLLVWTLILLFYDGRIAKQYTAIKISFHLPKIKELTKLTIPLGFMGLLTSFNTNIPSYFIEHFLGKEELGYFVALYYILLAGNRVANSLKQPAAPRLAVLYQEEDKSGYKKLLIILIGLGLLMGLGVLLIAYVFGDILLTLIYTPSYAAYTGLFIALMIAGIFNYPSTFLSTAIIATRHFKSQPYLAALWVFVSVIGCIIFIPLFGVIGATLAVILSSFIEAFSLLIVLISIVKKDKPELGNKRKESTLLEEVSY</sequence>
<evidence type="ECO:0000256" key="4">
    <source>
        <dbReference type="ARBA" id="ARBA00022989"/>
    </source>
</evidence>
<evidence type="ECO:0000256" key="1">
    <source>
        <dbReference type="ARBA" id="ARBA00004651"/>
    </source>
</evidence>
<comment type="caution">
    <text evidence="7">The sequence shown here is derived from an EMBL/GenBank/DDBJ whole genome shotgun (WGS) entry which is preliminary data.</text>
</comment>
<feature type="transmembrane region" description="Helical" evidence="6">
    <location>
        <begin position="140"/>
        <end position="160"/>
    </location>
</feature>
<evidence type="ECO:0000313" key="7">
    <source>
        <dbReference type="EMBL" id="GIO26978.1"/>
    </source>
</evidence>
<accession>A0A919X8V5</accession>
<dbReference type="InterPro" id="IPR050833">
    <property type="entry name" value="Poly_Biosynth_Transport"/>
</dbReference>
<keyword evidence="4 6" id="KW-1133">Transmembrane helix</keyword>
<keyword evidence="2" id="KW-1003">Cell membrane</keyword>
<evidence type="ECO:0008006" key="9">
    <source>
        <dbReference type="Google" id="ProtNLM"/>
    </source>
</evidence>
<feature type="transmembrane region" description="Helical" evidence="6">
    <location>
        <begin position="284"/>
        <end position="307"/>
    </location>
</feature>
<feature type="transmembrane region" description="Helical" evidence="6">
    <location>
        <begin position="357"/>
        <end position="378"/>
    </location>
</feature>
<feature type="transmembrane region" description="Helical" evidence="6">
    <location>
        <begin position="81"/>
        <end position="104"/>
    </location>
</feature>
<feature type="transmembrane region" description="Helical" evidence="6">
    <location>
        <begin position="12"/>
        <end position="36"/>
    </location>
</feature>
<dbReference type="PANTHER" id="PTHR30250:SF11">
    <property type="entry name" value="O-ANTIGEN TRANSPORTER-RELATED"/>
    <property type="match status" value="1"/>
</dbReference>
<dbReference type="GO" id="GO:0005886">
    <property type="term" value="C:plasma membrane"/>
    <property type="evidence" value="ECO:0007669"/>
    <property type="project" value="UniProtKB-SubCell"/>
</dbReference>
<feature type="transmembrane region" description="Helical" evidence="6">
    <location>
        <begin position="110"/>
        <end position="128"/>
    </location>
</feature>
<dbReference type="AlphaFoldDB" id="A0A919X8V5"/>
<dbReference type="Proteomes" id="UP000676917">
    <property type="component" value="Unassembled WGS sequence"/>
</dbReference>
<evidence type="ECO:0000256" key="2">
    <source>
        <dbReference type="ARBA" id="ARBA00022475"/>
    </source>
</evidence>
<dbReference type="InterPro" id="IPR002797">
    <property type="entry name" value="Polysacc_synth"/>
</dbReference>
<reference evidence="7" key="1">
    <citation type="submission" date="2021-03" db="EMBL/GenBank/DDBJ databases">
        <title>Antimicrobial resistance genes in bacteria isolated from Japanese honey, and their potential for conferring macrolide and lincosamide resistance in the American foulbrood pathogen Paenibacillus larvae.</title>
        <authorList>
            <person name="Okamoto M."/>
            <person name="Kumagai M."/>
            <person name="Kanamori H."/>
            <person name="Takamatsu D."/>
        </authorList>
    </citation>
    <scope>NUCLEOTIDE SEQUENCE</scope>
    <source>
        <strain evidence="7">J43TS3</strain>
    </source>
</reference>
<evidence type="ECO:0000256" key="6">
    <source>
        <dbReference type="SAM" id="Phobius"/>
    </source>
</evidence>
<feature type="transmembrane region" description="Helical" evidence="6">
    <location>
        <begin position="207"/>
        <end position="229"/>
    </location>
</feature>
<dbReference type="EMBL" id="BORP01000002">
    <property type="protein sequence ID" value="GIO26978.1"/>
    <property type="molecule type" value="Genomic_DNA"/>
</dbReference>
<evidence type="ECO:0000256" key="3">
    <source>
        <dbReference type="ARBA" id="ARBA00022692"/>
    </source>
</evidence>
<dbReference type="Pfam" id="PF01943">
    <property type="entry name" value="Polysacc_synt"/>
    <property type="match status" value="1"/>
</dbReference>
<feature type="transmembrane region" description="Helical" evidence="6">
    <location>
        <begin position="319"/>
        <end position="337"/>
    </location>
</feature>
<feature type="transmembrane region" description="Helical" evidence="6">
    <location>
        <begin position="166"/>
        <end position="186"/>
    </location>
</feature>
<feature type="transmembrane region" description="Helical" evidence="6">
    <location>
        <begin position="241"/>
        <end position="258"/>
    </location>
</feature>
<comment type="subcellular location">
    <subcellularLocation>
        <location evidence="1">Cell membrane</location>
        <topology evidence="1">Multi-pass membrane protein</topology>
    </subcellularLocation>
</comment>
<protein>
    <recommendedName>
        <fullName evidence="9">Oligosaccharide flippase family protein</fullName>
    </recommendedName>
</protein>
<keyword evidence="3 6" id="KW-0812">Transmembrane</keyword>